<dbReference type="Pfam" id="PF11824">
    <property type="entry name" value="DUF3344"/>
    <property type="match status" value="1"/>
</dbReference>
<evidence type="ECO:0000313" key="4">
    <source>
        <dbReference type="EMBL" id="TAJ44555.1"/>
    </source>
</evidence>
<sequence length="1007" mass="107565">MYLRFIWAVLLVLLVCGAAPVSAATTSLTITKLASDDTTVLNETTVTWTWMRDNLPVYGDGITVYYNQGPVFEGAWDDVHPDEPYDPWNPTEDVNIEYKDHGEFRGTNVLDLCALAGGTSGGDMVTIRATDGMSKTWPAEYVIDPDPGQGPMVIGWDHGKDLGTVEEGFTQGMRLYFLAQTTNAAGQHVWGNWDMHEAWSEDYWYYYNGEYPSASGNSVYYVSDIVIHSQIDPSSGDGGGDGDGGSQGGFMGSSLNQDLHGSVNGSIYVIRTEGPACRIGSGESCTFYLDLTGLNRTDDGYFYLFGTNNTDARGEEETGIGLLLGTQPVTPSAYYADAGDTSAAPVSETWRYDLDGTISGTNLSVIVTNRGSPGSAVTMYGGVLVAPSGGGENRTAWWIAEGADTVQADPDQGVFEDDATTTATFAQITGMDATALGGFVAVTTGASGNDTRSNRVTLNSGEWINLLTAGPDEISIGRVDVTPYLHTGKNTVSISSIPYSEQGDYLENRLVILTVTETPLPQTTPSMPTTMAAESFEPTEAATAAPTGEAPSITPIKSGPAEKGGGIWDGFFRLIGLENGISDLPLIGPLLGGGDEEENNGSAISAPVDSHPAAEATIMPPSGTAPANATITVITHPEGAQVFLDGEYSGRITPLHLEEVPTGHHTLALHLADYESYETSFELEEDTTVAVTLDPLNPNLDEDAFSLNLAAMQGPDRRSGGIFVEATDEGAEIYIDGKKIDGTTPQVVNGLKEGLHRVKIKMGSTTYSPSTLEVWVTAGAITPVFFNRFERGASRTITIDDPGYSGEYISVNGVYTGKKVPAKVTINGINAFAGIFLEETYLSVPISDFAEDGSTTTLEDGIETVQSIRIGSDPPGARIFVDGFDTGIATPGVIERISPGYHRIMLSKPGFYPEDTVFLLPERTDEREITLILEPYAHGSLYVNSTPQGARIYLYGLNTGEVTPHLFCGMALGAYDVKVVGRSDSQTTEDVLVRPNEVTVCECRLEE</sequence>
<dbReference type="RefSeq" id="WP_130646347.1">
    <property type="nucleotide sequence ID" value="NZ_PGCL01000002.1"/>
</dbReference>
<dbReference type="PANTHER" id="PTHR36194">
    <property type="entry name" value="S-LAYER-LIKE PROTEIN"/>
    <property type="match status" value="1"/>
</dbReference>
<dbReference type="PANTHER" id="PTHR36194:SF1">
    <property type="entry name" value="S-LAYER-LIKE PROTEIN"/>
    <property type="match status" value="1"/>
</dbReference>
<feature type="domain" description="DUF3344" evidence="3">
    <location>
        <begin position="327"/>
        <end position="516"/>
    </location>
</feature>
<comment type="caution">
    <text evidence="4">The sequence shown here is derived from an EMBL/GenBank/DDBJ whole genome shotgun (WGS) entry which is preliminary data.</text>
</comment>
<dbReference type="InterPro" id="IPR013229">
    <property type="entry name" value="PEGA"/>
</dbReference>
<feature type="domain" description="PEGA" evidence="2">
    <location>
        <begin position="630"/>
        <end position="693"/>
    </location>
</feature>
<feature type="domain" description="PEGA" evidence="2">
    <location>
        <begin position="867"/>
        <end position="913"/>
    </location>
</feature>
<proteinExistence type="predicted"/>
<feature type="domain" description="PEGA" evidence="2">
    <location>
        <begin position="720"/>
        <end position="778"/>
    </location>
</feature>
<dbReference type="AlphaFoldDB" id="A0A483CPD3"/>
<dbReference type="Pfam" id="PF08308">
    <property type="entry name" value="PEGA"/>
    <property type="match status" value="4"/>
</dbReference>
<keyword evidence="5" id="KW-1185">Reference proteome</keyword>
<evidence type="ECO:0008006" key="6">
    <source>
        <dbReference type="Google" id="ProtNLM"/>
    </source>
</evidence>
<evidence type="ECO:0000259" key="3">
    <source>
        <dbReference type="Pfam" id="PF11824"/>
    </source>
</evidence>
<reference evidence="4 5" key="1">
    <citation type="submission" date="2017-11" db="EMBL/GenBank/DDBJ databases">
        <title>Isolation and Characterization of Methanofollis Species from Methane Seep Offshore SW Taiwan.</title>
        <authorList>
            <person name="Teng N.-H."/>
            <person name="Lai M.-C."/>
            <person name="Chen S.-C."/>
        </authorList>
    </citation>
    <scope>NUCLEOTIDE SEQUENCE [LARGE SCALE GENOMIC DNA]</scope>
    <source>
        <strain evidence="4 5">FWC-SCC2</strain>
    </source>
</reference>
<feature type="compositionally biased region" description="Gly residues" evidence="1">
    <location>
        <begin position="236"/>
        <end position="251"/>
    </location>
</feature>
<name>A0A483CPD3_9EURY</name>
<feature type="region of interest" description="Disordered" evidence="1">
    <location>
        <begin position="232"/>
        <end position="251"/>
    </location>
</feature>
<accession>A0A483CPD3</accession>
<feature type="domain" description="PEGA" evidence="2">
    <location>
        <begin position="939"/>
        <end position="1006"/>
    </location>
</feature>
<gene>
    <name evidence="4" type="ORF">CUJ86_04375</name>
</gene>
<evidence type="ECO:0000313" key="5">
    <source>
        <dbReference type="Proteomes" id="UP000292580"/>
    </source>
</evidence>
<organism evidence="4 5">
    <name type="scientific">Methanofollis fontis</name>
    <dbReference type="NCBI Taxonomy" id="2052832"/>
    <lineage>
        <taxon>Archaea</taxon>
        <taxon>Methanobacteriati</taxon>
        <taxon>Methanobacteriota</taxon>
        <taxon>Stenosarchaea group</taxon>
        <taxon>Methanomicrobia</taxon>
        <taxon>Methanomicrobiales</taxon>
        <taxon>Methanomicrobiaceae</taxon>
        <taxon>Methanofollis</taxon>
    </lineage>
</organism>
<dbReference type="InterPro" id="IPR021779">
    <property type="entry name" value="DUF3344"/>
</dbReference>
<protein>
    <recommendedName>
        <fullName evidence="6">PEGA domain-containing protein</fullName>
    </recommendedName>
</protein>
<dbReference type="OrthoDB" id="148374at2157"/>
<dbReference type="EMBL" id="PGCL01000002">
    <property type="protein sequence ID" value="TAJ44555.1"/>
    <property type="molecule type" value="Genomic_DNA"/>
</dbReference>
<dbReference type="Proteomes" id="UP000292580">
    <property type="component" value="Unassembled WGS sequence"/>
</dbReference>
<evidence type="ECO:0000256" key="1">
    <source>
        <dbReference type="SAM" id="MobiDB-lite"/>
    </source>
</evidence>
<evidence type="ECO:0000259" key="2">
    <source>
        <dbReference type="Pfam" id="PF08308"/>
    </source>
</evidence>